<name>A0A9D9DLC8_9BACL</name>
<feature type="domain" description="Glycosyl hydrolase family 13 catalytic" evidence="11">
    <location>
        <begin position="355"/>
        <end position="769"/>
    </location>
</feature>
<dbReference type="GO" id="GO:0005975">
    <property type="term" value="P:carbohydrate metabolic process"/>
    <property type="evidence" value="ECO:0007669"/>
    <property type="project" value="InterPro"/>
</dbReference>
<dbReference type="SUPFAM" id="SSF81296">
    <property type="entry name" value="E set domains"/>
    <property type="match status" value="1"/>
</dbReference>
<evidence type="ECO:0000256" key="10">
    <source>
        <dbReference type="SAM" id="SignalP"/>
    </source>
</evidence>
<feature type="signal peptide" evidence="10">
    <location>
        <begin position="1"/>
        <end position="26"/>
    </location>
</feature>
<dbReference type="EMBL" id="JADIMY010000126">
    <property type="protein sequence ID" value="MBO8428200.1"/>
    <property type="molecule type" value="Genomic_DNA"/>
</dbReference>
<keyword evidence="4" id="KW-0106">Calcium</keyword>
<proteinExistence type="inferred from homology"/>
<feature type="chain" id="PRO_5039577785" description="pullulanase" evidence="10">
    <location>
        <begin position="27"/>
        <end position="879"/>
    </location>
</feature>
<dbReference type="SUPFAM" id="SSF49452">
    <property type="entry name" value="Starch-binding domain-like"/>
    <property type="match status" value="1"/>
</dbReference>
<evidence type="ECO:0000256" key="9">
    <source>
        <dbReference type="ARBA" id="ARBA00031076"/>
    </source>
</evidence>
<dbReference type="PANTHER" id="PTHR43002">
    <property type="entry name" value="GLYCOGEN DEBRANCHING ENZYME"/>
    <property type="match status" value="1"/>
</dbReference>
<accession>A0A9D9DLC8</accession>
<evidence type="ECO:0000256" key="3">
    <source>
        <dbReference type="ARBA" id="ARBA00022801"/>
    </source>
</evidence>
<dbReference type="NCBIfam" id="TIGR02104">
    <property type="entry name" value="pulA_typeI"/>
    <property type="match status" value="1"/>
</dbReference>
<dbReference type="Pfam" id="PF03714">
    <property type="entry name" value="PUD"/>
    <property type="match status" value="1"/>
</dbReference>
<keyword evidence="3 12" id="KW-0378">Hydrolase</keyword>
<dbReference type="InterPro" id="IPR013783">
    <property type="entry name" value="Ig-like_fold"/>
</dbReference>
<evidence type="ECO:0000256" key="4">
    <source>
        <dbReference type="ARBA" id="ARBA00022837"/>
    </source>
</evidence>
<dbReference type="CDD" id="cd11341">
    <property type="entry name" value="AmyAc_Pullulanase_LD-like"/>
    <property type="match status" value="1"/>
</dbReference>
<keyword evidence="2 10" id="KW-0732">Signal</keyword>
<evidence type="ECO:0000256" key="2">
    <source>
        <dbReference type="ARBA" id="ARBA00022729"/>
    </source>
</evidence>
<keyword evidence="5 12" id="KW-0326">Glycosidase</keyword>
<organism evidence="12 13">
    <name type="scientific">Candidatus Onthovivens merdipullorum</name>
    <dbReference type="NCBI Taxonomy" id="2840889"/>
    <lineage>
        <taxon>Bacteria</taxon>
        <taxon>Bacillati</taxon>
        <taxon>Bacillota</taxon>
        <taxon>Bacilli</taxon>
        <taxon>Bacillales</taxon>
        <taxon>Candidatus Onthovivens</taxon>
    </lineage>
</organism>
<evidence type="ECO:0000259" key="11">
    <source>
        <dbReference type="SMART" id="SM00642"/>
    </source>
</evidence>
<evidence type="ECO:0000256" key="7">
    <source>
        <dbReference type="ARBA" id="ARBA00024062"/>
    </source>
</evidence>
<comment type="catalytic activity">
    <reaction evidence="6">
        <text>Hydrolysis of (1-&gt;6)-alpha-D-glucosidic linkages in pullulan, amylopectin and glycogen, and in the alpha- and beta-limit dextrins of amylopectin and glycogen.</text>
        <dbReference type="EC" id="3.2.1.41"/>
    </reaction>
</comment>
<gene>
    <name evidence="12" type="primary">pulA</name>
    <name evidence="12" type="ORF">IAC58_06635</name>
</gene>
<dbReference type="InterPro" id="IPR006047">
    <property type="entry name" value="GH13_cat_dom"/>
</dbReference>
<reference evidence="12" key="1">
    <citation type="submission" date="2020-10" db="EMBL/GenBank/DDBJ databases">
        <authorList>
            <person name="Gilroy R."/>
        </authorList>
    </citation>
    <scope>NUCLEOTIDE SEQUENCE</scope>
    <source>
        <strain evidence="12">11159</strain>
    </source>
</reference>
<comment type="caution">
    <text evidence="12">The sequence shown here is derived from an EMBL/GenBank/DDBJ whole genome shotgun (WGS) entry which is preliminary data.</text>
</comment>
<dbReference type="PROSITE" id="PS51257">
    <property type="entry name" value="PROKAR_LIPOPROTEIN"/>
    <property type="match status" value="1"/>
</dbReference>
<dbReference type="InterPro" id="IPR014756">
    <property type="entry name" value="Ig_E-set"/>
</dbReference>
<dbReference type="Gene3D" id="3.20.20.80">
    <property type="entry name" value="Glycosidases"/>
    <property type="match status" value="1"/>
</dbReference>
<evidence type="ECO:0000256" key="8">
    <source>
        <dbReference type="ARBA" id="ARBA00029618"/>
    </source>
</evidence>
<dbReference type="Pfam" id="PF00128">
    <property type="entry name" value="Alpha-amylase"/>
    <property type="match status" value="1"/>
</dbReference>
<dbReference type="Proteomes" id="UP000823613">
    <property type="component" value="Unassembled WGS sequence"/>
</dbReference>
<comment type="similarity">
    <text evidence="1">Belongs to the glycosyl hydrolase 13 family.</text>
</comment>
<dbReference type="InterPro" id="IPR011840">
    <property type="entry name" value="PulA_typeI"/>
</dbReference>
<dbReference type="GO" id="GO:0030246">
    <property type="term" value="F:carbohydrate binding"/>
    <property type="evidence" value="ECO:0007669"/>
    <property type="project" value="InterPro"/>
</dbReference>
<evidence type="ECO:0000313" key="13">
    <source>
        <dbReference type="Proteomes" id="UP000823613"/>
    </source>
</evidence>
<dbReference type="GO" id="GO:0051060">
    <property type="term" value="F:pullulanase activity"/>
    <property type="evidence" value="ECO:0007669"/>
    <property type="project" value="UniProtKB-EC"/>
</dbReference>
<protein>
    <recommendedName>
        <fullName evidence="7">pullulanase</fullName>
        <ecNumber evidence="7">3.2.1.41</ecNumber>
    </recommendedName>
    <alternativeName>
        <fullName evidence="8">Alpha-dextrin endo-1,6-alpha-glucosidase</fullName>
    </alternativeName>
    <alternativeName>
        <fullName evidence="9">Pullulan 6-glucanohydrolase</fullName>
    </alternativeName>
</protein>
<dbReference type="InterPro" id="IPR005323">
    <property type="entry name" value="CBM41_pullulanase"/>
</dbReference>
<reference evidence="12" key="2">
    <citation type="journal article" date="2021" name="PeerJ">
        <title>Extensive microbial diversity within the chicken gut microbiome revealed by metagenomics and culture.</title>
        <authorList>
            <person name="Gilroy R."/>
            <person name="Ravi A."/>
            <person name="Getino M."/>
            <person name="Pursley I."/>
            <person name="Horton D.L."/>
            <person name="Alikhan N.F."/>
            <person name="Baker D."/>
            <person name="Gharbi K."/>
            <person name="Hall N."/>
            <person name="Watson M."/>
            <person name="Adriaenssens E.M."/>
            <person name="Foster-Nyarko E."/>
            <person name="Jarju S."/>
            <person name="Secka A."/>
            <person name="Antonio M."/>
            <person name="Oren A."/>
            <person name="Chaudhuri R.R."/>
            <person name="La Ragione R."/>
            <person name="Hildebrand F."/>
            <person name="Pallen M.J."/>
        </authorList>
    </citation>
    <scope>NUCLEOTIDE SEQUENCE</scope>
    <source>
        <strain evidence="12">11159</strain>
    </source>
</reference>
<dbReference type="SMART" id="SM00642">
    <property type="entry name" value="Aamy"/>
    <property type="match status" value="1"/>
</dbReference>
<evidence type="ECO:0000256" key="5">
    <source>
        <dbReference type="ARBA" id="ARBA00023295"/>
    </source>
</evidence>
<evidence type="ECO:0000256" key="1">
    <source>
        <dbReference type="ARBA" id="ARBA00008061"/>
    </source>
</evidence>
<dbReference type="InterPro" id="IPR017853">
    <property type="entry name" value="GH"/>
</dbReference>
<dbReference type="SUPFAM" id="SSF51445">
    <property type="entry name" value="(Trans)glycosidases"/>
    <property type="match status" value="1"/>
</dbReference>
<sequence length="879" mass="98802">MKKNRVLKAFSLLSFLFLLVGCNDNSNDQNDGWTGELAKGPNLNGEEGVAIRYQRKDNNYEDYGLRIWENNGGEGKLYPFTVTDDFGGACFLPLSTFSSSVKTNGLGIITRRMDSWTGQSADMVLDFSLFDKDEDGYYNVFTKENDNKLYATPDFKFADEILTASFETSSQITVETSNPISSYELYENGTVIDSKDNLDVTSFNYHFTVNHLPDIKNDYKVSVTFKESGVVLESAISIRGLYNTDMFNDEYYFDGELGAIYNSGSTTFRVWSPLSESIKLRLYENGTPTSVNDSIGSDKYEEYNMSLKDKGVFEITIQGDLEGLYYTYVVTNENFKNKEIVDPYAKSTGVNGLRGMIVDFSKTNPDGWNEAVMNDYERTSLVIYETHVADVTSNETWNGTNENRKKFLGMSESGTTYEENNITVKTGFDHIKELGINAIQLLPIFDQANDELATGDDAFNWGYNPLNYNSLDGIYSTNPYNGYTKIKEFKELVKAYNEAGINVIMDVVYNHVNASNGSNFDVLMPGYFFRYNDDGTLSNGSGCGNETASENAMMRKFMVDSTEFWAKEYHLGGFRFDLMGLHDIKTMNEITSNLKENVNENIFVHGEPWTGGTTTLGASSQAVQNNINKFKGFGAFNDKIRDNLIKGGLSAVSEKGWATSGGDSINSGDYVGLTSSIKGNTGTLSRDPLKSTNYVTCHDNYTLYDRIKETGFKGSDEEIARMATLANAVVFTSQGTSFMLAGEEMLRTKGGDGNSYESGYEVNSLDYSRLIKFNKLYQNYKFLINFKKEFNGLHYQKEEEINSNLTLNNDSLSYRKLDYEINFDGEVYRVIHLSSANLTDYTIDLSGYEIIFDSIDNFSTLNIKEYPLTSCKTIISKKL</sequence>
<evidence type="ECO:0000313" key="12">
    <source>
        <dbReference type="EMBL" id="MBO8428200.1"/>
    </source>
</evidence>
<dbReference type="Gene3D" id="2.60.40.10">
    <property type="entry name" value="Immunoglobulins"/>
    <property type="match status" value="1"/>
</dbReference>
<dbReference type="InterPro" id="IPR013784">
    <property type="entry name" value="Carb-bd-like_fold"/>
</dbReference>
<evidence type="ECO:0000256" key="6">
    <source>
        <dbReference type="ARBA" id="ARBA00023965"/>
    </source>
</evidence>
<dbReference type="Pfam" id="PF02922">
    <property type="entry name" value="CBM_48"/>
    <property type="match status" value="1"/>
</dbReference>
<dbReference type="EC" id="3.2.1.41" evidence="7"/>
<dbReference type="InterPro" id="IPR004193">
    <property type="entry name" value="Glyco_hydro_13_N"/>
</dbReference>
<dbReference type="AlphaFoldDB" id="A0A9D9DLC8"/>
<dbReference type="Gene3D" id="2.60.40.1110">
    <property type="match status" value="1"/>
</dbReference>
<dbReference type="CDD" id="cd02860">
    <property type="entry name" value="E_set_Pullulanase"/>
    <property type="match status" value="1"/>
</dbReference>